<proteinExistence type="predicted"/>
<protein>
    <submittedName>
        <fullName evidence="1">Uncharacterized protein</fullName>
    </submittedName>
</protein>
<dbReference type="SUPFAM" id="SSF48576">
    <property type="entry name" value="Terpenoid synthases"/>
    <property type="match status" value="1"/>
</dbReference>
<dbReference type="AlphaFoldDB" id="A0AA39MKI9"/>
<dbReference type="Gene3D" id="1.10.600.10">
    <property type="entry name" value="Farnesyl Diphosphate Synthase"/>
    <property type="match status" value="1"/>
</dbReference>
<evidence type="ECO:0000313" key="1">
    <source>
        <dbReference type="EMBL" id="KAK0438256.1"/>
    </source>
</evidence>
<dbReference type="EMBL" id="JAUEPT010000044">
    <property type="protein sequence ID" value="KAK0438256.1"/>
    <property type="molecule type" value="Genomic_DNA"/>
</dbReference>
<keyword evidence="2" id="KW-1185">Reference proteome</keyword>
<reference evidence="1" key="1">
    <citation type="submission" date="2023-06" db="EMBL/GenBank/DDBJ databases">
        <authorList>
            <consortium name="Lawrence Berkeley National Laboratory"/>
            <person name="Ahrendt S."/>
            <person name="Sahu N."/>
            <person name="Indic B."/>
            <person name="Wong-Bajracharya J."/>
            <person name="Merenyi Z."/>
            <person name="Ke H.-M."/>
            <person name="Monk M."/>
            <person name="Kocsube S."/>
            <person name="Drula E."/>
            <person name="Lipzen A."/>
            <person name="Balint B."/>
            <person name="Henrissat B."/>
            <person name="Andreopoulos B."/>
            <person name="Martin F.M."/>
            <person name="Harder C.B."/>
            <person name="Rigling D."/>
            <person name="Ford K.L."/>
            <person name="Foster G.D."/>
            <person name="Pangilinan J."/>
            <person name="Papanicolaou A."/>
            <person name="Barry K."/>
            <person name="LaButti K."/>
            <person name="Viragh M."/>
            <person name="Koriabine M."/>
            <person name="Yan M."/>
            <person name="Riley R."/>
            <person name="Champramary S."/>
            <person name="Plett K.L."/>
            <person name="Tsai I.J."/>
            <person name="Slot J."/>
            <person name="Sipos G."/>
            <person name="Plett J."/>
            <person name="Nagy L.G."/>
            <person name="Grigoriev I.V."/>
        </authorList>
    </citation>
    <scope>NUCLEOTIDE SEQUENCE</scope>
    <source>
        <strain evidence="1">FPL87.14</strain>
    </source>
</reference>
<dbReference type="Proteomes" id="UP001175226">
    <property type="component" value="Unassembled WGS sequence"/>
</dbReference>
<organism evidence="1 2">
    <name type="scientific">Armillaria borealis</name>
    <dbReference type="NCBI Taxonomy" id="47425"/>
    <lineage>
        <taxon>Eukaryota</taxon>
        <taxon>Fungi</taxon>
        <taxon>Dikarya</taxon>
        <taxon>Basidiomycota</taxon>
        <taxon>Agaricomycotina</taxon>
        <taxon>Agaricomycetes</taxon>
        <taxon>Agaricomycetidae</taxon>
        <taxon>Agaricales</taxon>
        <taxon>Marasmiineae</taxon>
        <taxon>Physalacriaceae</taxon>
        <taxon>Armillaria</taxon>
    </lineage>
</organism>
<evidence type="ECO:0000313" key="2">
    <source>
        <dbReference type="Proteomes" id="UP001175226"/>
    </source>
</evidence>
<accession>A0AA39MKI9</accession>
<dbReference type="InterPro" id="IPR008949">
    <property type="entry name" value="Isoprenoid_synthase_dom_sf"/>
</dbReference>
<comment type="caution">
    <text evidence="1">The sequence shown here is derived from an EMBL/GenBank/DDBJ whole genome shotgun (WGS) entry which is preliminary data.</text>
</comment>
<gene>
    <name evidence="1" type="ORF">EV421DRAFT_974245</name>
</gene>
<name>A0AA39MKI9_9AGAR</name>
<sequence>MFPREAYSPLPPSLIDKISCVSPRIVVITTIQMFAILEVGAESMDVSTLLGGPARFFHCEVISVPHPIPAWVSHKYLPPVPFLTSAITDDPSFWWSQFLSASMREDNFGLSLKLYFVLQDFANILVETPRLVPADFIIQGGLRYMTALILEIREPTHKVDKSAVFLRELSGMLEAYTMFMFPKDLRYNLYIQNLPLLCTSRTSFYKEECENETHNLISLLAEARGETPSAAWWNEGVHSSYEIFTKGYLAFHLDTTRYRLCELNL</sequence>